<dbReference type="PANTHER" id="PTHR30429">
    <property type="entry name" value="D-METHIONINE-BINDING LIPOPROTEIN METQ"/>
    <property type="match status" value="1"/>
</dbReference>
<name>A0A3N9TJ52_9VIBR</name>
<comment type="similarity">
    <text evidence="6">Belongs to the nlpA lipoprotein family.</text>
</comment>
<evidence type="ECO:0000256" key="2">
    <source>
        <dbReference type="ARBA" id="ARBA00022729"/>
    </source>
</evidence>
<keyword evidence="3" id="KW-0472">Membrane</keyword>
<protein>
    <recommendedName>
        <fullName evidence="6">Lipoprotein</fullName>
    </recommendedName>
</protein>
<dbReference type="GO" id="GO:0016020">
    <property type="term" value="C:membrane"/>
    <property type="evidence" value="ECO:0007669"/>
    <property type="project" value="UniProtKB-SubCell"/>
</dbReference>
<evidence type="ECO:0000313" key="8">
    <source>
        <dbReference type="EMBL" id="RQW64309.1"/>
    </source>
</evidence>
<dbReference type="Gene3D" id="3.40.190.10">
    <property type="entry name" value="Periplasmic binding protein-like II"/>
    <property type="match status" value="2"/>
</dbReference>
<gene>
    <name evidence="8" type="ORF">EES38_06950</name>
</gene>
<dbReference type="AlphaFoldDB" id="A0A3N9TJ52"/>
<evidence type="ECO:0000256" key="7">
    <source>
        <dbReference type="PIRSR" id="PIRSR002854-1"/>
    </source>
</evidence>
<keyword evidence="9" id="KW-1185">Reference proteome</keyword>
<dbReference type="SUPFAM" id="SSF53850">
    <property type="entry name" value="Periplasmic binding protein-like II"/>
    <property type="match status" value="1"/>
</dbReference>
<evidence type="ECO:0000313" key="9">
    <source>
        <dbReference type="Proteomes" id="UP000281112"/>
    </source>
</evidence>
<dbReference type="EMBL" id="RJVQ01000002">
    <property type="protein sequence ID" value="RQW64309.1"/>
    <property type="molecule type" value="Genomic_DNA"/>
</dbReference>
<dbReference type="InterPro" id="IPR004872">
    <property type="entry name" value="Lipoprotein_NlpA"/>
</dbReference>
<reference evidence="8 9" key="1">
    <citation type="submission" date="2018-11" db="EMBL/GenBank/DDBJ databases">
        <title>Vibrio LJC006 sp. nov., isolated from seawater during the bloom of the enteromorpha.</title>
        <authorList>
            <person name="Liang J."/>
        </authorList>
    </citation>
    <scope>NUCLEOTIDE SEQUENCE [LARGE SCALE GENOMIC DNA]</scope>
    <source>
        <strain evidence="8 9">LJC006</strain>
    </source>
</reference>
<accession>A0A3N9TJ52</accession>
<organism evidence="8 9">
    <name type="scientific">Vibrio viridaestus</name>
    <dbReference type="NCBI Taxonomy" id="2487322"/>
    <lineage>
        <taxon>Bacteria</taxon>
        <taxon>Pseudomonadati</taxon>
        <taxon>Pseudomonadota</taxon>
        <taxon>Gammaproteobacteria</taxon>
        <taxon>Vibrionales</taxon>
        <taxon>Vibrionaceae</taxon>
        <taxon>Vibrio</taxon>
    </lineage>
</organism>
<sequence length="267" mass="28956">MKDLKKVGQWAVGLLLVLGLTACGQQEDKIIKIGATVGPHAQVADAVAKEAEKQGIKVKVVEFSDYITPDAALADGSIDLNSYQHLPFLTNYNSNNSTDLVSMGKSILMRMGIYSRKYKTLADLPENARVAIPNDPTNEGRGLLLLESAGLITLKEGVGYKATLKDVATNPKNLELLEIDAAQLPRSLDDIDAAAITMNYVMSAGLNPAELGLYLEPKDAPLAVMIVAARKEDQDNENYKKVVNIFQSEAVHEFIQKTFNGTIEPAL</sequence>
<feature type="lipid moiety-binding region" description="S-diacylglycerol cysteine" evidence="7">
    <location>
        <position position="23"/>
    </location>
</feature>
<keyword evidence="4" id="KW-0564">Palmitate</keyword>
<dbReference type="Pfam" id="PF03180">
    <property type="entry name" value="Lipoprotein_9"/>
    <property type="match status" value="1"/>
</dbReference>
<dbReference type="PIRSF" id="PIRSF002854">
    <property type="entry name" value="MetQ"/>
    <property type="match status" value="1"/>
</dbReference>
<keyword evidence="2" id="KW-0732">Signal</keyword>
<comment type="subcellular location">
    <subcellularLocation>
        <location evidence="1">Membrane</location>
        <topology evidence="1">Lipid-anchor</topology>
    </subcellularLocation>
</comment>
<keyword evidence="5 6" id="KW-0449">Lipoprotein</keyword>
<evidence type="ECO:0000256" key="5">
    <source>
        <dbReference type="ARBA" id="ARBA00023288"/>
    </source>
</evidence>
<evidence type="ECO:0000256" key="4">
    <source>
        <dbReference type="ARBA" id="ARBA00023139"/>
    </source>
</evidence>
<dbReference type="RefSeq" id="WP_124936431.1">
    <property type="nucleotide sequence ID" value="NZ_RJVQ01000002.1"/>
</dbReference>
<dbReference type="OrthoDB" id="9812878at2"/>
<dbReference type="PANTHER" id="PTHR30429:SF1">
    <property type="entry name" value="D-METHIONINE-BINDING LIPOPROTEIN METQ-RELATED"/>
    <property type="match status" value="1"/>
</dbReference>
<evidence type="ECO:0000256" key="3">
    <source>
        <dbReference type="ARBA" id="ARBA00023136"/>
    </source>
</evidence>
<evidence type="ECO:0000256" key="6">
    <source>
        <dbReference type="PIRNR" id="PIRNR002854"/>
    </source>
</evidence>
<dbReference type="CDD" id="cd13526">
    <property type="entry name" value="PBP2_lipoprotein_MetQ_like"/>
    <property type="match status" value="1"/>
</dbReference>
<dbReference type="PROSITE" id="PS51257">
    <property type="entry name" value="PROKAR_LIPOPROTEIN"/>
    <property type="match status" value="1"/>
</dbReference>
<proteinExistence type="inferred from homology"/>
<comment type="caution">
    <text evidence="8">The sequence shown here is derived from an EMBL/GenBank/DDBJ whole genome shotgun (WGS) entry which is preliminary data.</text>
</comment>
<dbReference type="Proteomes" id="UP000281112">
    <property type="component" value="Unassembled WGS sequence"/>
</dbReference>
<evidence type="ECO:0000256" key="1">
    <source>
        <dbReference type="ARBA" id="ARBA00004635"/>
    </source>
</evidence>